<dbReference type="AlphaFoldDB" id="A0A8J2LQ77"/>
<feature type="domain" description="DEK-C" evidence="6">
    <location>
        <begin position="349"/>
        <end position="405"/>
    </location>
</feature>
<comment type="caution">
    <text evidence="7">The sequence shown here is derived from an EMBL/GenBank/DDBJ whole genome shotgun (WGS) entry which is preliminary data.</text>
</comment>
<feature type="compositionally biased region" description="Basic and acidic residues" evidence="5">
    <location>
        <begin position="1"/>
        <end position="22"/>
    </location>
</feature>
<dbReference type="SUPFAM" id="SSF109715">
    <property type="entry name" value="DEK C-terminal domain"/>
    <property type="match status" value="1"/>
</dbReference>
<feature type="compositionally biased region" description="Polar residues" evidence="5">
    <location>
        <begin position="73"/>
        <end position="82"/>
    </location>
</feature>
<dbReference type="OrthoDB" id="10248551at2759"/>
<name>A0A8J2LQ77_9BILA</name>
<evidence type="ECO:0000256" key="2">
    <source>
        <dbReference type="ARBA" id="ARBA00022853"/>
    </source>
</evidence>
<evidence type="ECO:0000256" key="4">
    <source>
        <dbReference type="ARBA" id="ARBA00023242"/>
    </source>
</evidence>
<feature type="region of interest" description="Disordered" evidence="5">
    <location>
        <begin position="1"/>
        <end position="138"/>
    </location>
</feature>
<evidence type="ECO:0000256" key="5">
    <source>
        <dbReference type="SAM" id="MobiDB-lite"/>
    </source>
</evidence>
<keyword evidence="3" id="KW-0238">DNA-binding</keyword>
<dbReference type="Proteomes" id="UP000746747">
    <property type="component" value="Unassembled WGS sequence"/>
</dbReference>
<feature type="region of interest" description="Disordered" evidence="5">
    <location>
        <begin position="246"/>
        <end position="353"/>
    </location>
</feature>
<feature type="compositionally biased region" description="Basic and acidic residues" evidence="5">
    <location>
        <begin position="306"/>
        <end position="325"/>
    </location>
</feature>
<gene>
    <name evidence="7" type="ORF">CJOHNSTONI_LOCUS1502</name>
</gene>
<feature type="compositionally biased region" description="Basic and acidic residues" evidence="5">
    <location>
        <begin position="90"/>
        <end position="121"/>
    </location>
</feature>
<dbReference type="GO" id="GO:0003677">
    <property type="term" value="F:DNA binding"/>
    <property type="evidence" value="ECO:0007669"/>
    <property type="project" value="UniProtKB-KW"/>
</dbReference>
<reference evidence="7" key="1">
    <citation type="submission" date="2021-09" db="EMBL/GenBank/DDBJ databases">
        <authorList>
            <consortium name="Pathogen Informatics"/>
        </authorList>
    </citation>
    <scope>NUCLEOTIDE SEQUENCE</scope>
</reference>
<evidence type="ECO:0000313" key="8">
    <source>
        <dbReference type="Proteomes" id="UP000746747"/>
    </source>
</evidence>
<feature type="compositionally biased region" description="Basic and acidic residues" evidence="5">
    <location>
        <begin position="29"/>
        <end position="62"/>
    </location>
</feature>
<accession>A0A8J2LQ77</accession>
<evidence type="ECO:0000256" key="3">
    <source>
        <dbReference type="ARBA" id="ARBA00023125"/>
    </source>
</evidence>
<dbReference type="PANTHER" id="PTHR13468:SF1">
    <property type="entry name" value="PROTEIN DEK"/>
    <property type="match status" value="1"/>
</dbReference>
<feature type="compositionally biased region" description="Basic residues" evidence="5">
    <location>
        <begin position="249"/>
        <end position="282"/>
    </location>
</feature>
<dbReference type="InterPro" id="IPR014876">
    <property type="entry name" value="DEK_C"/>
</dbReference>
<protein>
    <recommendedName>
        <fullName evidence="6">DEK-C domain-containing protein</fullName>
    </recommendedName>
</protein>
<dbReference type="Gene3D" id="1.10.10.60">
    <property type="entry name" value="Homeodomain-like"/>
    <property type="match status" value="1"/>
</dbReference>
<evidence type="ECO:0000256" key="1">
    <source>
        <dbReference type="ARBA" id="ARBA00004123"/>
    </source>
</evidence>
<evidence type="ECO:0000259" key="6">
    <source>
        <dbReference type="PROSITE" id="PS51998"/>
    </source>
</evidence>
<dbReference type="PANTHER" id="PTHR13468">
    <property type="entry name" value="DEK PROTEIN"/>
    <property type="match status" value="1"/>
</dbReference>
<proteinExistence type="predicted"/>
<dbReference type="InterPro" id="IPR044198">
    <property type="entry name" value="DEK"/>
</dbReference>
<evidence type="ECO:0000313" key="7">
    <source>
        <dbReference type="EMBL" id="CAG9531071.1"/>
    </source>
</evidence>
<sequence length="410" mass="45508">MADEYKGEAGDRFEKKEGSKDESNEEEIVGDRKQERTIADVRKDEINVGEKDEGSVEIKEVASSEPFTEDLNRSGSEMNDTISDVGETEDVAKKEKPKPVKRGLLDEPVVREGKRQRHAVERLAAVSSPPSRKASLDAVGSGTSLGDIEFVNTGISKAQNETLKWLHRLCYGTPGTATSRKRDLRRFNGFAFNEKSIDFDKKKATAMKLTNNELHMIGRILGSERGHTKEEAVMNVLHFLQKPEDKGRKITSVKKRRSSSKSSGKKVKRSRIDKKGNKKSVKKSKEESSENDDAGQSGEESSGDENAEKKSESIRTTKNRSEKMKGSSKLTSVSKSAARKEDPTWGDGGPSNAEVESAINEILRSVDLVNCTMKQMCERIAQKFPNLDMATYKGALKERVKAALEKMEDS</sequence>
<dbReference type="EMBL" id="CAKAEH010000456">
    <property type="protein sequence ID" value="CAG9531071.1"/>
    <property type="molecule type" value="Genomic_DNA"/>
</dbReference>
<comment type="subcellular location">
    <subcellularLocation>
        <location evidence="1">Nucleus</location>
    </subcellularLocation>
</comment>
<dbReference type="GO" id="GO:2000779">
    <property type="term" value="P:regulation of double-strand break repair"/>
    <property type="evidence" value="ECO:0007669"/>
    <property type="project" value="TreeGrafter"/>
</dbReference>
<dbReference type="GO" id="GO:0006325">
    <property type="term" value="P:chromatin organization"/>
    <property type="evidence" value="ECO:0007669"/>
    <property type="project" value="UniProtKB-KW"/>
</dbReference>
<dbReference type="Pfam" id="PF08766">
    <property type="entry name" value="DEK_C"/>
    <property type="match status" value="1"/>
</dbReference>
<dbReference type="GO" id="GO:0005634">
    <property type="term" value="C:nucleus"/>
    <property type="evidence" value="ECO:0007669"/>
    <property type="project" value="UniProtKB-SubCell"/>
</dbReference>
<keyword evidence="2" id="KW-0156">Chromatin regulator</keyword>
<keyword evidence="8" id="KW-1185">Reference proteome</keyword>
<dbReference type="GO" id="GO:0042393">
    <property type="term" value="F:histone binding"/>
    <property type="evidence" value="ECO:0007669"/>
    <property type="project" value="TreeGrafter"/>
</dbReference>
<keyword evidence="4" id="KW-0539">Nucleus</keyword>
<dbReference type="PROSITE" id="PS51998">
    <property type="entry name" value="DEK_C"/>
    <property type="match status" value="1"/>
</dbReference>
<organism evidence="7 8">
    <name type="scientific">Cercopithifilaria johnstoni</name>
    <dbReference type="NCBI Taxonomy" id="2874296"/>
    <lineage>
        <taxon>Eukaryota</taxon>
        <taxon>Metazoa</taxon>
        <taxon>Ecdysozoa</taxon>
        <taxon>Nematoda</taxon>
        <taxon>Chromadorea</taxon>
        <taxon>Rhabditida</taxon>
        <taxon>Spirurina</taxon>
        <taxon>Spiruromorpha</taxon>
        <taxon>Filarioidea</taxon>
        <taxon>Onchocercidae</taxon>
        <taxon>Cercopithifilaria</taxon>
    </lineage>
</organism>